<dbReference type="InterPro" id="IPR013766">
    <property type="entry name" value="Thioredoxin_domain"/>
</dbReference>
<dbReference type="EMBL" id="VXRY01000083">
    <property type="protein sequence ID" value="MXY32884.1"/>
    <property type="molecule type" value="Genomic_DNA"/>
</dbReference>
<dbReference type="InterPro" id="IPR036249">
    <property type="entry name" value="Thioredoxin-like_sf"/>
</dbReference>
<evidence type="ECO:0000313" key="4">
    <source>
        <dbReference type="EMBL" id="MXY32884.1"/>
    </source>
</evidence>
<evidence type="ECO:0000256" key="2">
    <source>
        <dbReference type="SAM" id="SignalP"/>
    </source>
</evidence>
<comment type="caution">
    <text evidence="4">The sequence shown here is derived from an EMBL/GenBank/DDBJ whole genome shotgun (WGS) entry which is preliminary data.</text>
</comment>
<protein>
    <submittedName>
        <fullName evidence="4">DsbA family protein</fullName>
    </submittedName>
</protein>
<evidence type="ECO:0000259" key="3">
    <source>
        <dbReference type="PROSITE" id="PS51352"/>
    </source>
</evidence>
<feature type="signal peptide" evidence="2">
    <location>
        <begin position="1"/>
        <end position="23"/>
    </location>
</feature>
<dbReference type="Pfam" id="PF13462">
    <property type="entry name" value="Thioredoxin_4"/>
    <property type="match status" value="1"/>
</dbReference>
<feature type="domain" description="Thioredoxin" evidence="3">
    <location>
        <begin position="29"/>
        <end position="222"/>
    </location>
</feature>
<sequence>MIRRLTILAALAAAAFATMHSLSERNVLPSPFGQALAQDAKDIDTSMIKEMTLGNPDAAVTVIEYASFTCPHCATFHAGPYKQLKAEYIDSGLIDFVYREVYFDRFGLWAGITARCGENAESRYFGIVEMLYEQQQDWAGGSSDAQEIVDKLRRIGKTAGLTDADLDGCFTDGDRAQALYALYLQNAEADGIRSTPSFVIDGKLHGNMSYADLKALIDEALGG</sequence>
<proteinExistence type="predicted"/>
<comment type="function">
    <text evidence="1">May be required for disulfide bond formation in some proteins.</text>
</comment>
<reference evidence="4" key="1">
    <citation type="submission" date="2019-09" db="EMBL/GenBank/DDBJ databases">
        <title>Characterisation of the sponge microbiome using genome-centric metagenomics.</title>
        <authorList>
            <person name="Engelberts J.P."/>
            <person name="Robbins S.J."/>
            <person name="De Goeij J.M."/>
            <person name="Aranda M."/>
            <person name="Bell S.C."/>
            <person name="Webster N.S."/>
        </authorList>
    </citation>
    <scope>NUCLEOTIDE SEQUENCE</scope>
    <source>
        <strain evidence="4">SB0664_bin_43</strain>
    </source>
</reference>
<name>A0A6B0XW22_9RHOB</name>
<organism evidence="4">
    <name type="scientific">Boseongicola sp. SB0664_bin_43</name>
    <dbReference type="NCBI Taxonomy" id="2604844"/>
    <lineage>
        <taxon>Bacteria</taxon>
        <taxon>Pseudomonadati</taxon>
        <taxon>Pseudomonadota</taxon>
        <taxon>Alphaproteobacteria</taxon>
        <taxon>Rhodobacterales</taxon>
        <taxon>Paracoccaceae</taxon>
        <taxon>Boseongicola</taxon>
    </lineage>
</organism>
<dbReference type="PROSITE" id="PS51352">
    <property type="entry name" value="THIOREDOXIN_2"/>
    <property type="match status" value="1"/>
</dbReference>
<accession>A0A6B0XW22</accession>
<dbReference type="SUPFAM" id="SSF52833">
    <property type="entry name" value="Thioredoxin-like"/>
    <property type="match status" value="1"/>
</dbReference>
<dbReference type="AlphaFoldDB" id="A0A6B0XW22"/>
<dbReference type="Gene3D" id="3.40.30.10">
    <property type="entry name" value="Glutaredoxin"/>
    <property type="match status" value="1"/>
</dbReference>
<keyword evidence="2" id="KW-0732">Signal</keyword>
<evidence type="ECO:0000256" key="1">
    <source>
        <dbReference type="ARBA" id="ARBA00003565"/>
    </source>
</evidence>
<gene>
    <name evidence="4" type="ORF">F4Y60_02095</name>
</gene>
<dbReference type="InterPro" id="IPR012336">
    <property type="entry name" value="Thioredoxin-like_fold"/>
</dbReference>
<feature type="chain" id="PRO_5025518429" evidence="2">
    <location>
        <begin position="24"/>
        <end position="223"/>
    </location>
</feature>